<keyword evidence="2" id="KW-1185">Reference proteome</keyword>
<comment type="caution">
    <text evidence="1">The sequence shown here is derived from an EMBL/GenBank/DDBJ whole genome shotgun (WGS) entry which is preliminary data.</text>
</comment>
<dbReference type="InterPro" id="IPR058087">
    <property type="entry name" value="XAC2610_dom"/>
</dbReference>
<evidence type="ECO:0000313" key="1">
    <source>
        <dbReference type="EMBL" id="GAA4467511.1"/>
    </source>
</evidence>
<dbReference type="EMBL" id="BAABFA010000016">
    <property type="protein sequence ID" value="GAA4467511.1"/>
    <property type="molecule type" value="Genomic_DNA"/>
</dbReference>
<gene>
    <name evidence="1" type="ORF">GCM10023093_23550</name>
</gene>
<reference evidence="2" key="1">
    <citation type="journal article" date="2019" name="Int. J. Syst. Evol. Microbiol.">
        <title>The Global Catalogue of Microorganisms (GCM) 10K type strain sequencing project: providing services to taxonomists for standard genome sequencing and annotation.</title>
        <authorList>
            <consortium name="The Broad Institute Genomics Platform"/>
            <consortium name="The Broad Institute Genome Sequencing Center for Infectious Disease"/>
            <person name="Wu L."/>
            <person name="Ma J."/>
        </authorList>
    </citation>
    <scope>NUCLEOTIDE SEQUENCE [LARGE SCALE GENOMIC DNA]</scope>
    <source>
        <strain evidence="2">JCM 32105</strain>
    </source>
</reference>
<evidence type="ECO:0000313" key="2">
    <source>
        <dbReference type="Proteomes" id="UP001500067"/>
    </source>
</evidence>
<organism evidence="1 2">
    <name type="scientific">Nemorincola caseinilytica</name>
    <dbReference type="NCBI Taxonomy" id="2054315"/>
    <lineage>
        <taxon>Bacteria</taxon>
        <taxon>Pseudomonadati</taxon>
        <taxon>Bacteroidota</taxon>
        <taxon>Chitinophagia</taxon>
        <taxon>Chitinophagales</taxon>
        <taxon>Chitinophagaceae</taxon>
        <taxon>Nemorincola</taxon>
    </lineage>
</organism>
<accession>A0ABP8NLX9</accession>
<dbReference type="Proteomes" id="UP001500067">
    <property type="component" value="Unassembled WGS sequence"/>
</dbReference>
<dbReference type="RefSeq" id="WP_345083433.1">
    <property type="nucleotide sequence ID" value="NZ_BAABFA010000016.1"/>
</dbReference>
<sequence length="219" mass="25115">MACREQGVRKEAGPANTAAHVMDNEPYPAVHEFAAQAFFRAVSPGSDSVSEHFYTDANDANRMYHIRAGRIFSKRDTAAFRLHTENDTTIIATLYSYQEGFWKETDTIAMHIYRFSPSDLRISYADHDFDGYTDVFINCYTSMGLAQGFGYLLTYSPAERALVLHPETIAIPDLEIDKAARMLVSKTTDRQSTKWMIRYYKWVHDSLQLHSEKTIPIRH</sequence>
<protein>
    <submittedName>
        <fullName evidence="1">Uncharacterized protein</fullName>
    </submittedName>
</protein>
<name>A0ABP8NLX9_9BACT</name>
<proteinExistence type="predicted"/>
<dbReference type="NCBIfam" id="NF047539">
    <property type="entry name" value="XAC2610_fam"/>
    <property type="match status" value="1"/>
</dbReference>